<gene>
    <name evidence="4" type="ORF">EC9_54600</name>
</gene>
<sequence precursor="true">MRCDRCHLQFALPLIFLLLSPFASLAIAEPSDRPRFALLIGVGQYEHLRETLDGCENDVRAMQQMLQSRFGFADSDIVTLLDAEASGAAIRKEMARLQERVSKVDSGQTPVVVFHFSGHGSQVLDQPSGDPDCDEEDGLDETLVPYDAVQQGGEQDIRDDEIYRFVDNICRDGRAKMWMVLDCCHSGTGARGVTKVRKLQRDLRPEPTTKKRRVQAKRLPAGAVFLSACRSMEVEPEYHDGDKPYGLLTRFLVEVLNQESAVSNLSYDLLREAIVARYRSSGSVAQAPTPTLEYGDPNSLKETIIDGVGLDRPSIWPVQAIPGDREQVLMTAGMLHGVTAGSLFELYESPDSAQWDATPNASSNGDSIGWLEVETAEGGSATCRAFQWQDQQKTPLRLPADFRKAFAIERHHEHGDAILKIRVVRSLDAAQDSRPLTSDDADLPEVVRTSLLSAVRGQESPWLKWVGGESACDYLLRIDGDYAAIFPATGVSHIPDVVAKDRDDEVPKSLIGGWGPFDLRRGSETVAQLQDSLRRITRARNLIALASRQETSTSGLPQGGQSPVDVALELLTVEEADADYNITRSSVWEPETSDIAHSAKLVMHDGDEYGFRIINKETAGKPIYVTVLHVDSNMGIDQIHPWQPEAGAAAEGEQKLKPGESLVVPGYFVCNGEEDEKPIYGSRWAIVLATRTPNRFHLLAQGGLPVTRNSASPLETLLLEQTEFKTRGGFGRRRRPRNQYDDSWGATAVPWQVVPQPQQFTIGPAE</sequence>
<organism evidence="4 5">
    <name type="scientific">Rosistilla ulvae</name>
    <dbReference type="NCBI Taxonomy" id="1930277"/>
    <lineage>
        <taxon>Bacteria</taxon>
        <taxon>Pseudomonadati</taxon>
        <taxon>Planctomycetota</taxon>
        <taxon>Planctomycetia</taxon>
        <taxon>Pirellulales</taxon>
        <taxon>Pirellulaceae</taxon>
        <taxon>Rosistilla</taxon>
    </lineage>
</organism>
<dbReference type="PANTHER" id="PTHR48104">
    <property type="entry name" value="METACASPASE-4"/>
    <property type="match status" value="1"/>
</dbReference>
<dbReference type="GO" id="GO:0005737">
    <property type="term" value="C:cytoplasm"/>
    <property type="evidence" value="ECO:0007669"/>
    <property type="project" value="TreeGrafter"/>
</dbReference>
<evidence type="ECO:0000256" key="2">
    <source>
        <dbReference type="SAM" id="SignalP"/>
    </source>
</evidence>
<feature type="domain" description="Peptidase C14 caspase" evidence="3">
    <location>
        <begin position="35"/>
        <end position="261"/>
    </location>
</feature>
<dbReference type="AlphaFoldDB" id="A0A517M8M5"/>
<dbReference type="InterPro" id="IPR029030">
    <property type="entry name" value="Caspase-like_dom_sf"/>
</dbReference>
<feature type="signal peptide" evidence="2">
    <location>
        <begin position="1"/>
        <end position="28"/>
    </location>
</feature>
<keyword evidence="5" id="KW-1185">Reference proteome</keyword>
<feature type="chain" id="PRO_5022117653" evidence="2">
    <location>
        <begin position="29"/>
        <end position="766"/>
    </location>
</feature>
<reference evidence="4 5" key="1">
    <citation type="submission" date="2019-02" db="EMBL/GenBank/DDBJ databases">
        <title>Deep-cultivation of Planctomycetes and their phenomic and genomic characterization uncovers novel biology.</title>
        <authorList>
            <person name="Wiegand S."/>
            <person name="Jogler M."/>
            <person name="Boedeker C."/>
            <person name="Pinto D."/>
            <person name="Vollmers J."/>
            <person name="Rivas-Marin E."/>
            <person name="Kohn T."/>
            <person name="Peeters S.H."/>
            <person name="Heuer A."/>
            <person name="Rast P."/>
            <person name="Oberbeckmann S."/>
            <person name="Bunk B."/>
            <person name="Jeske O."/>
            <person name="Meyerdierks A."/>
            <person name="Storesund J.E."/>
            <person name="Kallscheuer N."/>
            <person name="Luecker S."/>
            <person name="Lage O.M."/>
            <person name="Pohl T."/>
            <person name="Merkel B.J."/>
            <person name="Hornburger P."/>
            <person name="Mueller R.-W."/>
            <person name="Bruemmer F."/>
            <person name="Labrenz M."/>
            <person name="Spormann A.M."/>
            <person name="Op den Camp H."/>
            <person name="Overmann J."/>
            <person name="Amann R."/>
            <person name="Jetten M.S.M."/>
            <person name="Mascher T."/>
            <person name="Medema M.H."/>
            <person name="Devos D.P."/>
            <person name="Kaster A.-K."/>
            <person name="Ovreas L."/>
            <person name="Rohde M."/>
            <person name="Galperin M.Y."/>
            <person name="Jogler C."/>
        </authorList>
    </citation>
    <scope>NUCLEOTIDE SEQUENCE [LARGE SCALE GENOMIC DNA]</scope>
    <source>
        <strain evidence="4 5">EC9</strain>
    </source>
</reference>
<evidence type="ECO:0000256" key="1">
    <source>
        <dbReference type="SAM" id="Coils"/>
    </source>
</evidence>
<dbReference type="InterPro" id="IPR050452">
    <property type="entry name" value="Metacaspase"/>
</dbReference>
<dbReference type="Gene3D" id="3.40.50.1460">
    <property type="match status" value="1"/>
</dbReference>
<dbReference type="GO" id="GO:0004197">
    <property type="term" value="F:cysteine-type endopeptidase activity"/>
    <property type="evidence" value="ECO:0007669"/>
    <property type="project" value="InterPro"/>
</dbReference>
<dbReference type="SUPFAM" id="SSF52129">
    <property type="entry name" value="Caspase-like"/>
    <property type="match status" value="1"/>
</dbReference>
<dbReference type="Pfam" id="PF00656">
    <property type="entry name" value="Peptidase_C14"/>
    <property type="match status" value="1"/>
</dbReference>
<keyword evidence="2" id="KW-0732">Signal</keyword>
<evidence type="ECO:0000259" key="3">
    <source>
        <dbReference type="Pfam" id="PF00656"/>
    </source>
</evidence>
<proteinExistence type="predicted"/>
<protein>
    <submittedName>
        <fullName evidence="4">Caspase domain protein</fullName>
    </submittedName>
</protein>
<dbReference type="InterPro" id="IPR011600">
    <property type="entry name" value="Pept_C14_caspase"/>
</dbReference>
<dbReference type="PANTHER" id="PTHR48104:SF30">
    <property type="entry name" value="METACASPASE-1"/>
    <property type="match status" value="1"/>
</dbReference>
<evidence type="ECO:0000313" key="5">
    <source>
        <dbReference type="Proteomes" id="UP000319557"/>
    </source>
</evidence>
<dbReference type="EMBL" id="CP036261">
    <property type="protein sequence ID" value="QDS91236.1"/>
    <property type="molecule type" value="Genomic_DNA"/>
</dbReference>
<name>A0A517M8M5_9BACT</name>
<dbReference type="Proteomes" id="UP000319557">
    <property type="component" value="Chromosome"/>
</dbReference>
<accession>A0A517M8M5</accession>
<dbReference type="GO" id="GO:0006508">
    <property type="term" value="P:proteolysis"/>
    <property type="evidence" value="ECO:0007669"/>
    <property type="project" value="InterPro"/>
</dbReference>
<feature type="coiled-coil region" evidence="1">
    <location>
        <begin position="45"/>
        <end position="100"/>
    </location>
</feature>
<keyword evidence="1" id="KW-0175">Coiled coil</keyword>
<dbReference type="KEGG" id="ruv:EC9_54600"/>
<evidence type="ECO:0000313" key="4">
    <source>
        <dbReference type="EMBL" id="QDS91236.1"/>
    </source>
</evidence>